<reference evidence="1" key="1">
    <citation type="journal article" date="2024" name="J. Gen. Virol.">
        <title>Novel phages of Pseudomonas syringae unveil numerous potential auxiliary metabolic genes.</title>
        <authorList>
            <person name="Feltin C."/>
            <person name="Garneau J.R."/>
            <person name="Morris C.E."/>
            <person name="Berard A."/>
            <person name="Torres-Barcelo C."/>
        </authorList>
    </citation>
    <scope>NUCLEOTIDE SEQUENCE</scope>
</reference>
<evidence type="ECO:0000313" key="1">
    <source>
        <dbReference type="EMBL" id="XAI70629.1"/>
    </source>
</evidence>
<dbReference type="EMBL" id="PP179325">
    <property type="protein sequence ID" value="XAI70629.1"/>
    <property type="molecule type" value="Genomic_DNA"/>
</dbReference>
<sequence length="57" mass="6853">MQSSEQDIWAWQPKLQKCTGKHAWVRYISMNFRECAVCSQRERLWADFGIVKKHKPD</sequence>
<organism evidence="1">
    <name type="scientific">Pseudomonas phage Touem01</name>
    <dbReference type="NCBI Taxonomy" id="3138548"/>
    <lineage>
        <taxon>Viruses</taxon>
    </lineage>
</organism>
<protein>
    <submittedName>
        <fullName evidence="1">Uncharacterized protein</fullName>
    </submittedName>
</protein>
<accession>A0AAU6W228</accession>
<gene>
    <name evidence="1" type="ORF">Touem01_00100</name>
</gene>
<proteinExistence type="predicted"/>
<name>A0AAU6W228_9VIRU</name>